<feature type="domain" description="Peptidase C39-like" evidence="1">
    <location>
        <begin position="227"/>
        <end position="351"/>
    </location>
</feature>
<dbReference type="AlphaFoldDB" id="A0A6L6XT33"/>
<sequence length="400" mass="44835">MARPSHPRWIVVAIGALAVLLALAPLVPRGAEEDNLLRPSRDVEHLRAANAVGASRLTAGMRAEIDRVVAAGRSIRRGGTKGAAVRMGSAVRCADLDGQRYCLGVGWTDDSEAQVRARVVAAARTSARSTRDRTGDLDAAAALARTVRMAPSRRAAAERAELVEAARSVAKVWLLRHELQGTPLPADFLDRHPEARSSAPIAARARSRTAADYPRRSTVLHGRDAREQRRTYWCGPTTMQAIASGWRGHPRRQRYWAHRLGTTRDGTAITDIVRTVNHATGYDRRSRAGRYITLDVGDWSYRQWALLMMRHIHDYRAPVVLHPVLRRRYFTYLDDDASGHFQVGRGYDKNGRGPLLLGYLEPWNQQRFDPSEPFVRRVQWRGAYRSYRANQAHPMHNVGV</sequence>
<reference evidence="2 3" key="1">
    <citation type="submission" date="2019-12" db="EMBL/GenBank/DDBJ databases">
        <authorList>
            <person name="Huq M.A."/>
        </authorList>
    </citation>
    <scope>NUCLEOTIDE SEQUENCE [LARGE SCALE GENOMIC DNA]</scope>
    <source>
        <strain evidence="2 3">MAH-18</strain>
    </source>
</reference>
<evidence type="ECO:0000313" key="3">
    <source>
        <dbReference type="Proteomes" id="UP000473525"/>
    </source>
</evidence>
<keyword evidence="3" id="KW-1185">Reference proteome</keyword>
<name>A0A6L6XT33_9ACTN</name>
<evidence type="ECO:0000259" key="1">
    <source>
        <dbReference type="Pfam" id="PF13529"/>
    </source>
</evidence>
<evidence type="ECO:0000313" key="2">
    <source>
        <dbReference type="EMBL" id="MVQ49636.1"/>
    </source>
</evidence>
<dbReference type="RefSeq" id="WP_157342393.1">
    <property type="nucleotide sequence ID" value="NZ_WSEK01000004.1"/>
</dbReference>
<accession>A0A6L6XT33</accession>
<gene>
    <name evidence="2" type="ORF">GON03_10630</name>
</gene>
<organism evidence="2 3">
    <name type="scientific">Nocardioides agri</name>
    <dbReference type="NCBI Taxonomy" id="2682843"/>
    <lineage>
        <taxon>Bacteria</taxon>
        <taxon>Bacillati</taxon>
        <taxon>Actinomycetota</taxon>
        <taxon>Actinomycetes</taxon>
        <taxon>Propionibacteriales</taxon>
        <taxon>Nocardioidaceae</taxon>
        <taxon>Nocardioides</taxon>
    </lineage>
</organism>
<comment type="caution">
    <text evidence="2">The sequence shown here is derived from an EMBL/GenBank/DDBJ whole genome shotgun (WGS) entry which is preliminary data.</text>
</comment>
<dbReference type="Pfam" id="PF13529">
    <property type="entry name" value="Peptidase_C39_2"/>
    <property type="match status" value="1"/>
</dbReference>
<protein>
    <recommendedName>
        <fullName evidence="1">Peptidase C39-like domain-containing protein</fullName>
    </recommendedName>
</protein>
<proteinExistence type="predicted"/>
<dbReference type="Proteomes" id="UP000473525">
    <property type="component" value="Unassembled WGS sequence"/>
</dbReference>
<dbReference type="InterPro" id="IPR039564">
    <property type="entry name" value="Peptidase_C39-like"/>
</dbReference>
<dbReference type="EMBL" id="WSEK01000004">
    <property type="protein sequence ID" value="MVQ49636.1"/>
    <property type="molecule type" value="Genomic_DNA"/>
</dbReference>
<dbReference type="Gene3D" id="3.90.70.10">
    <property type="entry name" value="Cysteine proteinases"/>
    <property type="match status" value="1"/>
</dbReference>